<accession>X1E498</accession>
<gene>
    <name evidence="2" type="ORF">S01H4_60284</name>
</gene>
<dbReference type="AlphaFoldDB" id="X1E498"/>
<reference evidence="2" key="1">
    <citation type="journal article" date="2014" name="Front. Microbiol.">
        <title>High frequency of phylogenetically diverse reductive dehalogenase-homologous genes in deep subseafloor sedimentary metagenomes.</title>
        <authorList>
            <person name="Kawai M."/>
            <person name="Futagami T."/>
            <person name="Toyoda A."/>
            <person name="Takaki Y."/>
            <person name="Nishi S."/>
            <person name="Hori S."/>
            <person name="Arai W."/>
            <person name="Tsubouchi T."/>
            <person name="Morono Y."/>
            <person name="Uchiyama I."/>
            <person name="Ito T."/>
            <person name="Fujiyama A."/>
            <person name="Inagaki F."/>
            <person name="Takami H."/>
        </authorList>
    </citation>
    <scope>NUCLEOTIDE SEQUENCE</scope>
    <source>
        <strain evidence="2">Expedition CK06-06</strain>
    </source>
</reference>
<dbReference type="InterPro" id="IPR036075">
    <property type="entry name" value="ARMT-1-like_metal-bd_sf"/>
</dbReference>
<comment type="caution">
    <text evidence="2">The sequence shown here is derived from an EMBL/GenBank/DDBJ whole genome shotgun (WGS) entry which is preliminary data.</text>
</comment>
<evidence type="ECO:0000313" key="2">
    <source>
        <dbReference type="EMBL" id="GAH15240.1"/>
    </source>
</evidence>
<dbReference type="Gene3D" id="1.10.285.20">
    <property type="entry name" value="Uncharacterised protein PF01937, DUF89, domain 2"/>
    <property type="match status" value="1"/>
</dbReference>
<protein>
    <recommendedName>
        <fullName evidence="1">Damage-control phosphatase ARMT1-like metal-binding domain-containing protein</fullName>
    </recommendedName>
</protein>
<feature type="domain" description="Damage-control phosphatase ARMT1-like metal-binding" evidence="1">
    <location>
        <begin position="1"/>
        <end position="50"/>
    </location>
</feature>
<dbReference type="Pfam" id="PF01937">
    <property type="entry name" value="ARMT1-like_dom"/>
    <property type="match status" value="1"/>
</dbReference>
<name>X1E498_9ZZZZ</name>
<dbReference type="SUPFAM" id="SSF111321">
    <property type="entry name" value="AF1104-like"/>
    <property type="match status" value="1"/>
</dbReference>
<proteinExistence type="predicted"/>
<feature type="non-terminal residue" evidence="2">
    <location>
        <position position="1"/>
    </location>
</feature>
<organism evidence="2">
    <name type="scientific">marine sediment metagenome</name>
    <dbReference type="NCBI Taxonomy" id="412755"/>
    <lineage>
        <taxon>unclassified sequences</taxon>
        <taxon>metagenomes</taxon>
        <taxon>ecological metagenomes</taxon>
    </lineage>
</organism>
<sequence>PYKEAKKKINNMCLNMSDEIKKIIANSKDSFETSLRIAIAGNIIDFGQGTNFNKSIILSNL</sequence>
<dbReference type="InterPro" id="IPR002791">
    <property type="entry name" value="ARMT1-like_metal-bd"/>
</dbReference>
<dbReference type="EMBL" id="BART01035517">
    <property type="protein sequence ID" value="GAH15240.1"/>
    <property type="molecule type" value="Genomic_DNA"/>
</dbReference>
<evidence type="ECO:0000259" key="1">
    <source>
        <dbReference type="Pfam" id="PF01937"/>
    </source>
</evidence>